<reference evidence="1" key="1">
    <citation type="submission" date="2014-11" db="EMBL/GenBank/DDBJ databases">
        <authorList>
            <person name="Amaro Gonzalez C."/>
        </authorList>
    </citation>
    <scope>NUCLEOTIDE SEQUENCE</scope>
</reference>
<sequence length="33" mass="3814">MLQNQSKQCAPRTCHFTSRRVKSDCWATTLQST</sequence>
<dbReference type="AlphaFoldDB" id="A0A0E9TSS0"/>
<organism evidence="1">
    <name type="scientific">Anguilla anguilla</name>
    <name type="common">European freshwater eel</name>
    <name type="synonym">Muraena anguilla</name>
    <dbReference type="NCBI Taxonomy" id="7936"/>
    <lineage>
        <taxon>Eukaryota</taxon>
        <taxon>Metazoa</taxon>
        <taxon>Chordata</taxon>
        <taxon>Craniata</taxon>
        <taxon>Vertebrata</taxon>
        <taxon>Euteleostomi</taxon>
        <taxon>Actinopterygii</taxon>
        <taxon>Neopterygii</taxon>
        <taxon>Teleostei</taxon>
        <taxon>Anguilliformes</taxon>
        <taxon>Anguillidae</taxon>
        <taxon>Anguilla</taxon>
    </lineage>
</organism>
<reference evidence="1" key="2">
    <citation type="journal article" date="2015" name="Fish Shellfish Immunol.">
        <title>Early steps in the European eel (Anguilla anguilla)-Vibrio vulnificus interaction in the gills: Role of the RtxA13 toxin.</title>
        <authorList>
            <person name="Callol A."/>
            <person name="Pajuelo D."/>
            <person name="Ebbesson L."/>
            <person name="Teles M."/>
            <person name="MacKenzie S."/>
            <person name="Amaro C."/>
        </authorList>
    </citation>
    <scope>NUCLEOTIDE SEQUENCE</scope>
</reference>
<accession>A0A0E9TSS0</accession>
<evidence type="ECO:0000313" key="1">
    <source>
        <dbReference type="EMBL" id="JAH55763.1"/>
    </source>
</evidence>
<dbReference type="EMBL" id="GBXM01052814">
    <property type="protein sequence ID" value="JAH55763.1"/>
    <property type="molecule type" value="Transcribed_RNA"/>
</dbReference>
<name>A0A0E9TSS0_ANGAN</name>
<protein>
    <submittedName>
        <fullName evidence="1">Uncharacterized protein</fullName>
    </submittedName>
</protein>
<proteinExistence type="predicted"/>